<organism evidence="9">
    <name type="scientific">hydrothermal vent metagenome</name>
    <dbReference type="NCBI Taxonomy" id="652676"/>
    <lineage>
        <taxon>unclassified sequences</taxon>
        <taxon>metagenomes</taxon>
        <taxon>ecological metagenomes</taxon>
    </lineage>
</organism>
<dbReference type="AlphaFoldDB" id="A0A3B0VH24"/>
<dbReference type="InterPro" id="IPR010084">
    <property type="entry name" value="FabZ"/>
</dbReference>
<evidence type="ECO:0000256" key="3">
    <source>
        <dbReference type="ARBA" id="ARBA00022490"/>
    </source>
</evidence>
<comment type="function">
    <text evidence="8">Involved in unsaturated fatty acids biosynthesis. Catalyzes the dehydration of short chain beta-hydroxyacyl-ACPs and long chain saturated and unsaturated beta-hydroxyacyl-ACPs.</text>
</comment>
<dbReference type="EMBL" id="UOEY01000092">
    <property type="protein sequence ID" value="VAW39950.1"/>
    <property type="molecule type" value="Genomic_DNA"/>
</dbReference>
<dbReference type="PANTHER" id="PTHR30272:SF1">
    <property type="entry name" value="3-HYDROXYACYL-[ACYL-CARRIER-PROTEIN] DEHYDRATASE"/>
    <property type="match status" value="1"/>
</dbReference>
<dbReference type="EC" id="4.2.1.59" evidence="2"/>
<gene>
    <name evidence="9" type="ORF">MNBD_DELTA04-317</name>
</gene>
<dbReference type="GO" id="GO:0006633">
    <property type="term" value="P:fatty acid biosynthetic process"/>
    <property type="evidence" value="ECO:0007669"/>
    <property type="project" value="InterPro"/>
</dbReference>
<dbReference type="Gene3D" id="3.10.129.10">
    <property type="entry name" value="Hotdog Thioesterase"/>
    <property type="match status" value="1"/>
</dbReference>
<dbReference type="InterPro" id="IPR013114">
    <property type="entry name" value="FabA_FabZ"/>
</dbReference>
<accession>A0A3B0VH24</accession>
<dbReference type="FunFam" id="3.10.129.10:FF:000001">
    <property type="entry name" value="3-hydroxyacyl-[acyl-carrier-protein] dehydratase FabZ"/>
    <property type="match status" value="1"/>
</dbReference>
<dbReference type="HAMAP" id="MF_00406">
    <property type="entry name" value="FabZ"/>
    <property type="match status" value="1"/>
</dbReference>
<dbReference type="CDD" id="cd01288">
    <property type="entry name" value="FabZ"/>
    <property type="match status" value="1"/>
</dbReference>
<dbReference type="InterPro" id="IPR029069">
    <property type="entry name" value="HotDog_dom_sf"/>
</dbReference>
<evidence type="ECO:0000256" key="6">
    <source>
        <dbReference type="ARBA" id="ARBA00023098"/>
    </source>
</evidence>
<proteinExistence type="inferred from homology"/>
<keyword evidence="4" id="KW-0444">Lipid biosynthesis</keyword>
<evidence type="ECO:0000256" key="4">
    <source>
        <dbReference type="ARBA" id="ARBA00022516"/>
    </source>
</evidence>
<protein>
    <recommendedName>
        <fullName evidence="2">3-hydroxyacyl-[acyl-carrier-protein] dehydratase</fullName>
        <ecNumber evidence="2">4.2.1.59</ecNumber>
    </recommendedName>
</protein>
<evidence type="ECO:0000256" key="7">
    <source>
        <dbReference type="ARBA" id="ARBA00023239"/>
    </source>
</evidence>
<dbReference type="NCBIfam" id="NF000582">
    <property type="entry name" value="PRK00006.1"/>
    <property type="match status" value="1"/>
</dbReference>
<dbReference type="GO" id="GO:0005737">
    <property type="term" value="C:cytoplasm"/>
    <property type="evidence" value="ECO:0007669"/>
    <property type="project" value="UniProtKB-SubCell"/>
</dbReference>
<evidence type="ECO:0000256" key="2">
    <source>
        <dbReference type="ARBA" id="ARBA00013167"/>
    </source>
</evidence>
<dbReference type="GO" id="GO:0016020">
    <property type="term" value="C:membrane"/>
    <property type="evidence" value="ECO:0007669"/>
    <property type="project" value="GOC"/>
</dbReference>
<comment type="subcellular location">
    <subcellularLocation>
        <location evidence="1">Cytoplasm</location>
    </subcellularLocation>
</comment>
<name>A0A3B0VH24_9ZZZZ</name>
<evidence type="ECO:0000256" key="1">
    <source>
        <dbReference type="ARBA" id="ARBA00004496"/>
    </source>
</evidence>
<dbReference type="GO" id="GO:0009245">
    <property type="term" value="P:lipid A biosynthetic process"/>
    <property type="evidence" value="ECO:0007669"/>
    <property type="project" value="UniProtKB-KW"/>
</dbReference>
<dbReference type="PANTHER" id="PTHR30272">
    <property type="entry name" value="3-HYDROXYACYL-[ACYL-CARRIER-PROTEIN] DEHYDRATASE"/>
    <property type="match status" value="1"/>
</dbReference>
<dbReference type="NCBIfam" id="TIGR01750">
    <property type="entry name" value="fabZ"/>
    <property type="match status" value="1"/>
</dbReference>
<evidence type="ECO:0000256" key="8">
    <source>
        <dbReference type="ARBA" id="ARBA00025049"/>
    </source>
</evidence>
<dbReference type="GO" id="GO:0019171">
    <property type="term" value="F:(3R)-hydroxyacyl-[acyl-carrier-protein] dehydratase activity"/>
    <property type="evidence" value="ECO:0007669"/>
    <property type="project" value="UniProtKB-EC"/>
</dbReference>
<dbReference type="SUPFAM" id="SSF54637">
    <property type="entry name" value="Thioesterase/thiol ester dehydrase-isomerase"/>
    <property type="match status" value="1"/>
</dbReference>
<keyword evidence="5" id="KW-0441">Lipid A biosynthesis</keyword>
<dbReference type="Pfam" id="PF07977">
    <property type="entry name" value="FabA"/>
    <property type="match status" value="1"/>
</dbReference>
<evidence type="ECO:0000256" key="5">
    <source>
        <dbReference type="ARBA" id="ARBA00022556"/>
    </source>
</evidence>
<reference evidence="9" key="1">
    <citation type="submission" date="2018-06" db="EMBL/GenBank/DDBJ databases">
        <authorList>
            <person name="Zhirakovskaya E."/>
        </authorList>
    </citation>
    <scope>NUCLEOTIDE SEQUENCE</scope>
</reference>
<evidence type="ECO:0000313" key="9">
    <source>
        <dbReference type="EMBL" id="VAW39950.1"/>
    </source>
</evidence>
<keyword evidence="6" id="KW-0443">Lipid metabolism</keyword>
<keyword evidence="3" id="KW-0963">Cytoplasm</keyword>
<keyword evidence="7 9" id="KW-0456">Lyase</keyword>
<sequence>MNTESSNRQLPINIKGILDMLPQRYPFIMVDRVLELEEGKRITALKNVTANEPFFQGHFPGEPVMPGVLILEGLAQAGSLLAYLSAPEVLEGQLFYFAGLDSVRFRRIVRPGDQLFFKLELLKMKSKVAKMSGKAYVDDQLAAEAEIMAAFR</sequence>